<feature type="region of interest" description="Disordered" evidence="1">
    <location>
        <begin position="607"/>
        <end position="628"/>
    </location>
</feature>
<reference evidence="2 3" key="1">
    <citation type="journal article" date="2020" name="Nature">
        <title>Bacterial chemolithoautotrophy via manganese oxidation.</title>
        <authorList>
            <person name="Yu H."/>
            <person name="Leadbetter J.R."/>
        </authorList>
    </citation>
    <scope>NUCLEOTIDE SEQUENCE [LARGE SCALE GENOMIC DNA]</scope>
    <source>
        <strain evidence="2 3">RBP-1</strain>
    </source>
</reference>
<organism evidence="2 3">
    <name type="scientific">Ramlibacter lithotrophicus</name>
    <dbReference type="NCBI Taxonomy" id="2606681"/>
    <lineage>
        <taxon>Bacteria</taxon>
        <taxon>Pseudomonadati</taxon>
        <taxon>Pseudomonadota</taxon>
        <taxon>Betaproteobacteria</taxon>
        <taxon>Burkholderiales</taxon>
        <taxon>Comamonadaceae</taxon>
        <taxon>Ramlibacter</taxon>
    </lineage>
</organism>
<dbReference type="Gene3D" id="3.40.50.970">
    <property type="match status" value="1"/>
</dbReference>
<evidence type="ECO:0000256" key="1">
    <source>
        <dbReference type="SAM" id="MobiDB-lite"/>
    </source>
</evidence>
<dbReference type="EMBL" id="VTOX01000001">
    <property type="protein sequence ID" value="NKE64324.1"/>
    <property type="molecule type" value="Genomic_DNA"/>
</dbReference>
<feature type="compositionally biased region" description="Low complexity" evidence="1">
    <location>
        <begin position="612"/>
        <end position="628"/>
    </location>
</feature>
<evidence type="ECO:0000313" key="2">
    <source>
        <dbReference type="EMBL" id="NKE64324.1"/>
    </source>
</evidence>
<keyword evidence="3" id="KW-1185">Reference proteome</keyword>
<proteinExistence type="predicted"/>
<dbReference type="Gene3D" id="3.30.70.20">
    <property type="match status" value="1"/>
</dbReference>
<dbReference type="AlphaFoldDB" id="A0A7X6DBW1"/>
<comment type="caution">
    <text evidence="2">The sequence shown here is derived from an EMBL/GenBank/DDBJ whole genome shotgun (WGS) entry which is preliminary data.</text>
</comment>
<gene>
    <name evidence="2" type="ORF">RAMLITH_00700</name>
</gene>
<dbReference type="Proteomes" id="UP000521868">
    <property type="component" value="Unassembled WGS sequence"/>
</dbReference>
<sequence>MQADTQAQVAFFLTGRRPGEFLDAVEGLDLRPALFAGYRDLIPLRYDYPVVLAPKGVESLSGLVDQALAAAAKGADADRIRQHGLRIEQEIRAVLAGGATEGTLSIVWDLAVSRLTPKLDPAFVDSAGRLRAAIKADGELADCDGRLPARMLRHLWSVAQEAKAARFRERIERLAFKLADILRSDYERSAQGLTAARLQASVGAAHGSMFDFEAMAGFLGKVQPKEGMPDARRARITGLLDVLKKQRFVATAGAAGKPYEFAFDSCADALKAYRERLPRLVELAKALVVAELEIEGEYNPERHDAMFDGYGATGLDARELAPFPDYLVCVGGKLGAQEHGRLMEALACGWPIKVLLQVDDLHEDGAGEGGFAAGLRSSQIATQAMGLNDVYVLQSASSNLFKFRERVARGLAYRGPALFSVFSGAAARDSGLPPYLMAAAAMESRAFPAFSYDPAAGAGWADRFCLQANTQVEQDWPVQGFAYEDEEHQRVAQEVPFTLVDFLAGDRRYAGHLARVPRERWNGSMIRVDESLAREGRGLPDKIPSVLMVDAGNRLQKVIVDQSLIRQADRCRQMWHSLQELGGINNSHAQRLLAREQKAWEQRLREQVQGQAAQSAPPAAPAAATPAAAAPAAAAAPVVEEPARNPDEAYIETERCSTCNECTQLNGKMFAYNDNQQAYIKDISAGSYADLVQAAENCQVSVIHPGKPRDPNEPGLAELLERAQPFL</sequence>
<name>A0A7X6DBW1_9BURK</name>
<evidence type="ECO:0008006" key="4">
    <source>
        <dbReference type="Google" id="ProtNLM"/>
    </source>
</evidence>
<dbReference type="RefSeq" id="WP_168105425.1">
    <property type="nucleotide sequence ID" value="NZ_VTOX01000001.1"/>
</dbReference>
<protein>
    <recommendedName>
        <fullName evidence="4">Ferredoxin</fullName>
    </recommendedName>
</protein>
<accession>A0A7X6DBW1</accession>
<evidence type="ECO:0000313" key="3">
    <source>
        <dbReference type="Proteomes" id="UP000521868"/>
    </source>
</evidence>